<evidence type="ECO:0000313" key="3">
    <source>
        <dbReference type="Proteomes" id="UP000005085"/>
    </source>
</evidence>
<dbReference type="Proteomes" id="UP000005085">
    <property type="component" value="Unassembled WGS sequence"/>
</dbReference>
<dbReference type="Gene3D" id="3.40.50.300">
    <property type="entry name" value="P-loop containing nucleotide triphosphate hydrolases"/>
    <property type="match status" value="1"/>
</dbReference>
<dbReference type="PANTHER" id="PTHR13696">
    <property type="entry name" value="P-LOOP CONTAINING NUCLEOSIDE TRIPHOSPHATE HYDROLASE"/>
    <property type="match status" value="1"/>
</dbReference>
<dbReference type="InterPro" id="IPR050678">
    <property type="entry name" value="DNA_Partitioning_ATPase"/>
</dbReference>
<dbReference type="PIRSF" id="PIRSF009320">
    <property type="entry name" value="Nuc_binding_HP_1000"/>
    <property type="match status" value="1"/>
</dbReference>
<dbReference type="PANTHER" id="PTHR13696:SF96">
    <property type="entry name" value="COBQ_COBB_MIND_PARA NUCLEOTIDE BINDING DOMAIN-CONTAINING PROTEIN"/>
    <property type="match status" value="1"/>
</dbReference>
<dbReference type="CDD" id="cd02042">
    <property type="entry name" value="ParAB_family"/>
    <property type="match status" value="1"/>
</dbReference>
<dbReference type="AlphaFoldDB" id="C3XJ63"/>
<dbReference type="Pfam" id="PF13614">
    <property type="entry name" value="AAA_31"/>
    <property type="match status" value="1"/>
</dbReference>
<organism evidence="2 3">
    <name type="scientific">Helicobacter bilis ATCC 43879</name>
    <dbReference type="NCBI Taxonomy" id="613026"/>
    <lineage>
        <taxon>Bacteria</taxon>
        <taxon>Pseudomonadati</taxon>
        <taxon>Campylobacterota</taxon>
        <taxon>Epsilonproteobacteria</taxon>
        <taxon>Campylobacterales</taxon>
        <taxon>Helicobacteraceae</taxon>
        <taxon>Helicobacter</taxon>
    </lineage>
</organism>
<proteinExistence type="predicted"/>
<sequence>MIVAIINEKGGSGKTTLAINLACKLSNEGDSVLFVDSDPQKSGEVFVEIRKNEGLAQAFKYIAEKDNLIALLKKSVEKFDSIVIDTGGRDSKEMRESLSVADMVLIPVYPSQYDLSVLNNMLYLIEKAREMGNKDLKCFIVMSRAFTNASLKNKIAEFKELLSSKEKQYITLLDSVLYDREAFRMATTQGLGITEMNAPQNKAKNEFNQLFKELLNKYKND</sequence>
<gene>
    <name evidence="2" type="ORF">HRAG_02109</name>
</gene>
<accession>C3XJ63</accession>
<keyword evidence="3" id="KW-1185">Reference proteome</keyword>
<evidence type="ECO:0000313" key="2">
    <source>
        <dbReference type="EMBL" id="EEO25052.1"/>
    </source>
</evidence>
<name>C3XJ63_9HELI</name>
<dbReference type="EMBL" id="ACDN02000029">
    <property type="protein sequence ID" value="EEO25052.1"/>
    <property type="molecule type" value="Genomic_DNA"/>
</dbReference>
<reference evidence="2 3" key="1">
    <citation type="journal article" date="2014" name="Genome Announc.">
        <title>Draft genome sequences of six enterohepatic helicobacter species isolated from humans and one from rhesus macaques.</title>
        <authorList>
            <person name="Shen Z."/>
            <person name="Sheh A."/>
            <person name="Young S.K."/>
            <person name="Abouelliel A."/>
            <person name="Ward D.V."/>
            <person name="Earl A.M."/>
            <person name="Fox J.G."/>
        </authorList>
    </citation>
    <scope>NUCLEOTIDE SEQUENCE [LARGE SCALE GENOMIC DNA]</scope>
    <source>
        <strain evidence="2 3">ATCC 43879</strain>
    </source>
</reference>
<dbReference type="InterPro" id="IPR027417">
    <property type="entry name" value="P-loop_NTPase"/>
</dbReference>
<feature type="domain" description="AAA" evidence="1">
    <location>
        <begin position="2"/>
        <end position="67"/>
    </location>
</feature>
<dbReference type="HOGENOM" id="CLU_037612_5_3_7"/>
<dbReference type="RefSeq" id="WP_005220018.1">
    <property type="nucleotide sequence ID" value="NZ_KI392037.1"/>
</dbReference>
<dbReference type="InterPro" id="IPR025669">
    <property type="entry name" value="AAA_dom"/>
</dbReference>
<protein>
    <recommendedName>
        <fullName evidence="1">AAA domain-containing protein</fullName>
    </recommendedName>
</protein>
<evidence type="ECO:0000259" key="1">
    <source>
        <dbReference type="Pfam" id="PF13614"/>
    </source>
</evidence>
<dbReference type="OrthoDB" id="13869at2"/>
<dbReference type="eggNOG" id="COG1192">
    <property type="taxonomic scope" value="Bacteria"/>
</dbReference>
<dbReference type="SUPFAM" id="SSF52540">
    <property type="entry name" value="P-loop containing nucleoside triphosphate hydrolases"/>
    <property type="match status" value="1"/>
</dbReference>
<comment type="caution">
    <text evidence="2">The sequence shown here is derived from an EMBL/GenBank/DDBJ whole genome shotgun (WGS) entry which is preliminary data.</text>
</comment>